<comment type="caution">
    <text evidence="1">The sequence shown here is derived from an EMBL/GenBank/DDBJ whole genome shotgun (WGS) entry which is preliminary data.</text>
</comment>
<evidence type="ECO:0000313" key="2">
    <source>
        <dbReference type="Proteomes" id="UP000070617"/>
    </source>
</evidence>
<keyword evidence="2" id="KW-1185">Reference proteome</keyword>
<sequence>MNFLNLFYHFSFQNKSKKENKKVLTKIRMRSIKKLLASIIIEC</sequence>
<dbReference type="PATRIC" id="fig|134605.3.peg.1172"/>
<protein>
    <submittedName>
        <fullName evidence="1">Uncharacterized protein</fullName>
    </submittedName>
</protein>
<dbReference type="STRING" id="134605.HMPREF3206_01189"/>
<proteinExistence type="predicted"/>
<reference evidence="2" key="1">
    <citation type="submission" date="2016-01" db="EMBL/GenBank/DDBJ databases">
        <authorList>
            <person name="Mitreva M."/>
            <person name="Pepin K.H."/>
            <person name="Mihindukulasuriya K.A."/>
            <person name="Fulton R."/>
            <person name="Fronick C."/>
            <person name="O'Laughlin M."/>
            <person name="Miner T."/>
            <person name="Herter B."/>
            <person name="Rosa B.A."/>
            <person name="Cordes M."/>
            <person name="Tomlinson C."/>
            <person name="Wollam A."/>
            <person name="Palsikar V.B."/>
            <person name="Mardis E.R."/>
            <person name="Wilson R.K."/>
        </authorList>
    </citation>
    <scope>NUCLEOTIDE SEQUENCE [LARGE SCALE GENOMIC DNA]</scope>
    <source>
        <strain evidence="2">CMW8396</strain>
    </source>
</reference>
<name>A0A133NC69_9FUSO</name>
<accession>A0A133NC69</accession>
<dbReference type="EMBL" id="LRPX01000058">
    <property type="protein sequence ID" value="KXA13880.1"/>
    <property type="molecule type" value="Genomic_DNA"/>
</dbReference>
<evidence type="ECO:0000313" key="1">
    <source>
        <dbReference type="EMBL" id="KXA13880.1"/>
    </source>
</evidence>
<gene>
    <name evidence="1" type="ORF">HMPREF3206_01189</name>
</gene>
<dbReference type="Proteomes" id="UP000070617">
    <property type="component" value="Unassembled WGS sequence"/>
</dbReference>
<organism evidence="1 2">
    <name type="scientific">Fusobacterium equinum</name>
    <dbReference type="NCBI Taxonomy" id="134605"/>
    <lineage>
        <taxon>Bacteria</taxon>
        <taxon>Fusobacteriati</taxon>
        <taxon>Fusobacteriota</taxon>
        <taxon>Fusobacteriia</taxon>
        <taxon>Fusobacteriales</taxon>
        <taxon>Fusobacteriaceae</taxon>
        <taxon>Fusobacterium</taxon>
    </lineage>
</organism>
<dbReference type="AlphaFoldDB" id="A0A133NC69"/>